<comment type="similarity">
    <text evidence="1">Belongs to the pseudouridine synthase RluA family.</text>
</comment>
<dbReference type="InterPro" id="IPR020103">
    <property type="entry name" value="PsdUridine_synth_cat_dom_sf"/>
</dbReference>
<dbReference type="Gene3D" id="3.30.2350.10">
    <property type="entry name" value="Pseudouridine synthase"/>
    <property type="match status" value="1"/>
</dbReference>
<accession>A0ABS1D2I5</accession>
<dbReference type="InterPro" id="IPR006224">
    <property type="entry name" value="PsdUridine_synth_RluA-like_CS"/>
</dbReference>
<dbReference type="EMBL" id="NRSG01000223">
    <property type="protein sequence ID" value="MBK1660883.1"/>
    <property type="molecule type" value="Genomic_DNA"/>
</dbReference>
<reference evidence="5 6" key="1">
    <citation type="journal article" date="2020" name="Microorganisms">
        <title>Osmotic Adaptation and Compatible Solute Biosynthesis of Phototrophic Bacteria as Revealed from Genome Analyses.</title>
        <authorList>
            <person name="Imhoff J.F."/>
            <person name="Rahn T."/>
            <person name="Kunzel S."/>
            <person name="Keller A."/>
            <person name="Neulinger S.C."/>
        </authorList>
    </citation>
    <scope>NUCLEOTIDE SEQUENCE [LARGE SCALE GENOMIC DNA]</scope>
    <source>
        <strain evidence="5 6">DSM 15382</strain>
    </source>
</reference>
<dbReference type="InterPro" id="IPR006145">
    <property type="entry name" value="PsdUridine_synth_RsuA/RluA"/>
</dbReference>
<gene>
    <name evidence="5" type="ORF">CKO45_21935</name>
</gene>
<feature type="region of interest" description="Disordered" evidence="3">
    <location>
        <begin position="1"/>
        <end position="73"/>
    </location>
</feature>
<dbReference type="CDD" id="cd02869">
    <property type="entry name" value="PseudoU_synth_RluA_like"/>
    <property type="match status" value="1"/>
</dbReference>
<keyword evidence="2" id="KW-0413">Isomerase</keyword>
<evidence type="ECO:0000256" key="3">
    <source>
        <dbReference type="SAM" id="MobiDB-lite"/>
    </source>
</evidence>
<feature type="compositionally biased region" description="Low complexity" evidence="3">
    <location>
        <begin position="61"/>
        <end position="73"/>
    </location>
</feature>
<dbReference type="SUPFAM" id="SSF55120">
    <property type="entry name" value="Pseudouridine synthase"/>
    <property type="match status" value="1"/>
</dbReference>
<evidence type="ECO:0000259" key="4">
    <source>
        <dbReference type="Pfam" id="PF00849"/>
    </source>
</evidence>
<sequence length="296" mass="30855">MRWTPRIRPPGRGRRATRLAPAAAARSTSTATAGPEGLRKAARRLPPETGRRPDFAGQSFAGSASPQPSGAAAGLATRLLHQDDRLLILDKPAGLPVHAGPRGGPSLEDWLPALALGKRRIPQPAHRLDTDTAGCLVLGRTKPALAELGALFASGQVAKTYWAVVRGAPNAGAPDAADGVVAAPLLKRSTAKEGWRMVVDPAGQPASTAWRVLGAADGLTWLELHPRTGRTHQVRVHCAHLGCPILGDPRYGGGEGRLHLLARGIALPLDPPVAATAPPPPHMRAALAACGWRDAT</sequence>
<proteinExistence type="inferred from homology"/>
<evidence type="ECO:0000256" key="1">
    <source>
        <dbReference type="ARBA" id="ARBA00010876"/>
    </source>
</evidence>
<feature type="domain" description="Pseudouridine synthase RsuA/RluA-like" evidence="4">
    <location>
        <begin position="86"/>
        <end position="240"/>
    </location>
</feature>
<feature type="compositionally biased region" description="Low complexity" evidence="3">
    <location>
        <begin position="18"/>
        <end position="35"/>
    </location>
</feature>
<organism evidence="5 6">
    <name type="scientific">Paracraurococcus ruber</name>
    <dbReference type="NCBI Taxonomy" id="77675"/>
    <lineage>
        <taxon>Bacteria</taxon>
        <taxon>Pseudomonadati</taxon>
        <taxon>Pseudomonadota</taxon>
        <taxon>Alphaproteobacteria</taxon>
        <taxon>Acetobacterales</taxon>
        <taxon>Roseomonadaceae</taxon>
        <taxon>Paracraurococcus</taxon>
    </lineage>
</organism>
<dbReference type="PROSITE" id="PS01129">
    <property type="entry name" value="PSI_RLU"/>
    <property type="match status" value="1"/>
</dbReference>
<evidence type="ECO:0000256" key="2">
    <source>
        <dbReference type="ARBA" id="ARBA00023235"/>
    </source>
</evidence>
<comment type="caution">
    <text evidence="5">The sequence shown here is derived from an EMBL/GenBank/DDBJ whole genome shotgun (WGS) entry which is preliminary data.</text>
</comment>
<feature type="compositionally biased region" description="Basic and acidic residues" evidence="3">
    <location>
        <begin position="45"/>
        <end position="54"/>
    </location>
</feature>
<name>A0ABS1D2I5_9PROT</name>
<dbReference type="Pfam" id="PF00849">
    <property type="entry name" value="PseudoU_synth_2"/>
    <property type="match status" value="1"/>
</dbReference>
<dbReference type="PANTHER" id="PTHR21600">
    <property type="entry name" value="MITOCHONDRIAL RNA PSEUDOURIDINE SYNTHASE"/>
    <property type="match status" value="1"/>
</dbReference>
<keyword evidence="6" id="KW-1185">Reference proteome</keyword>
<dbReference type="Proteomes" id="UP000697995">
    <property type="component" value="Unassembled WGS sequence"/>
</dbReference>
<dbReference type="PANTHER" id="PTHR21600:SF44">
    <property type="entry name" value="RIBOSOMAL LARGE SUBUNIT PSEUDOURIDINE SYNTHASE D"/>
    <property type="match status" value="1"/>
</dbReference>
<evidence type="ECO:0000313" key="5">
    <source>
        <dbReference type="EMBL" id="MBK1660883.1"/>
    </source>
</evidence>
<dbReference type="InterPro" id="IPR050188">
    <property type="entry name" value="RluA_PseudoU_synthase"/>
</dbReference>
<protein>
    <recommendedName>
        <fullName evidence="4">Pseudouridine synthase RsuA/RluA-like domain-containing protein</fullName>
    </recommendedName>
</protein>
<evidence type="ECO:0000313" key="6">
    <source>
        <dbReference type="Proteomes" id="UP000697995"/>
    </source>
</evidence>